<dbReference type="AlphaFoldDB" id="M2NJX1"/>
<dbReference type="HOGENOM" id="CLU_1045804_0_0_1"/>
<keyword evidence="2" id="KW-1185">Reference proteome</keyword>
<reference evidence="1 2" key="1">
    <citation type="journal article" date="2012" name="PLoS Pathog.">
        <title>Diverse lifestyles and strategies of plant pathogenesis encoded in the genomes of eighteen Dothideomycetes fungi.</title>
        <authorList>
            <person name="Ohm R.A."/>
            <person name="Feau N."/>
            <person name="Henrissat B."/>
            <person name="Schoch C.L."/>
            <person name="Horwitz B.A."/>
            <person name="Barry K.W."/>
            <person name="Condon B.J."/>
            <person name="Copeland A.C."/>
            <person name="Dhillon B."/>
            <person name="Glaser F."/>
            <person name="Hesse C.N."/>
            <person name="Kosti I."/>
            <person name="LaButti K."/>
            <person name="Lindquist E.A."/>
            <person name="Lucas S."/>
            <person name="Salamov A.A."/>
            <person name="Bradshaw R.E."/>
            <person name="Ciuffetti L."/>
            <person name="Hamelin R.C."/>
            <person name="Kema G.H.J."/>
            <person name="Lawrence C."/>
            <person name="Scott J.A."/>
            <person name="Spatafora J.W."/>
            <person name="Turgeon B.G."/>
            <person name="de Wit P.J.G.M."/>
            <person name="Zhong S."/>
            <person name="Goodwin S.B."/>
            <person name="Grigoriev I.V."/>
        </authorList>
    </citation>
    <scope>NUCLEOTIDE SEQUENCE [LARGE SCALE GENOMIC DNA]</scope>
    <source>
        <strain evidence="1 2">UAMH 10762</strain>
    </source>
</reference>
<proteinExistence type="predicted"/>
<dbReference type="EMBL" id="KB445551">
    <property type="protein sequence ID" value="EMC99435.1"/>
    <property type="molecule type" value="Genomic_DNA"/>
</dbReference>
<dbReference type="Proteomes" id="UP000011761">
    <property type="component" value="Unassembled WGS sequence"/>
</dbReference>
<name>M2NJX1_BAUPA</name>
<dbReference type="KEGG" id="bcom:BAUCODRAFT_21244"/>
<evidence type="ECO:0000313" key="2">
    <source>
        <dbReference type="Proteomes" id="UP000011761"/>
    </source>
</evidence>
<sequence length="266" mass="28652">MGVHPTLGGIPTPASSAQAPGTSLSFCMVHKHTADGKSDCDGTCRIRTDLIVEAGAFAAHDLPAVTAGVGYGVERHMWWWRWCTTRVSGIAGSFLPWLILIRSLMSLSTCLAWRKWFIMAAACLAMRTEAEPKDEASGAVEFALSVPLACCLRIVKHCDPFWQWQAVGVWSKQHRQSSDACTPYATRSPFEILSCGIRCPDGCKSAKPLASEHSDARLHLVLAEKDHPLTSQSVGLADVVGPGIAARSSNTKCACMPSNMPCLAQL</sequence>
<organism evidence="1 2">
    <name type="scientific">Baudoinia panamericana (strain UAMH 10762)</name>
    <name type="common">Angels' share fungus</name>
    <name type="synonym">Baudoinia compniacensis (strain UAMH 10762)</name>
    <dbReference type="NCBI Taxonomy" id="717646"/>
    <lineage>
        <taxon>Eukaryota</taxon>
        <taxon>Fungi</taxon>
        <taxon>Dikarya</taxon>
        <taxon>Ascomycota</taxon>
        <taxon>Pezizomycotina</taxon>
        <taxon>Dothideomycetes</taxon>
        <taxon>Dothideomycetidae</taxon>
        <taxon>Mycosphaerellales</taxon>
        <taxon>Teratosphaeriaceae</taxon>
        <taxon>Baudoinia</taxon>
    </lineage>
</organism>
<protein>
    <submittedName>
        <fullName evidence="1">Uncharacterized protein</fullName>
    </submittedName>
</protein>
<evidence type="ECO:0000313" key="1">
    <source>
        <dbReference type="EMBL" id="EMC99435.1"/>
    </source>
</evidence>
<accession>M2NJX1</accession>
<dbReference type="RefSeq" id="XP_007672853.1">
    <property type="nucleotide sequence ID" value="XM_007674663.1"/>
</dbReference>
<gene>
    <name evidence="1" type="ORF">BAUCODRAFT_21244</name>
</gene>
<dbReference type="GeneID" id="19109743"/>